<evidence type="ECO:0000256" key="2">
    <source>
        <dbReference type="ARBA" id="ARBA00022532"/>
    </source>
</evidence>
<evidence type="ECO:0000313" key="15">
    <source>
        <dbReference type="Proteomes" id="UP000515160"/>
    </source>
</evidence>
<dbReference type="GO" id="GO:0006099">
    <property type="term" value="P:tricarboxylic acid cycle"/>
    <property type="evidence" value="ECO:0007669"/>
    <property type="project" value="UniProtKB-UniRule"/>
</dbReference>
<keyword evidence="2 13" id="KW-0816">Tricarboxylic acid cycle</keyword>
<keyword evidence="4 13" id="KW-0479">Metal-binding</keyword>
<feature type="site" description="Important for substrate specificity" evidence="13">
    <location>
        <position position="147"/>
    </location>
</feature>
<keyword evidence="8" id="KW-0809">Transit peptide</keyword>
<feature type="binding site" evidence="13">
    <location>
        <begin position="90"/>
        <end position="92"/>
    </location>
    <ligand>
        <name>ATP</name>
        <dbReference type="ChEBI" id="CHEBI:30616"/>
    </ligand>
</feature>
<comment type="subcellular location">
    <subcellularLocation>
        <location evidence="13">Mitochondrion</location>
    </subcellularLocation>
</comment>
<evidence type="ECO:0000313" key="16">
    <source>
        <dbReference type="RefSeq" id="XP_034113326.1"/>
    </source>
</evidence>
<keyword evidence="3 13" id="KW-0436">Ligase</keyword>
<evidence type="ECO:0000256" key="1">
    <source>
        <dbReference type="ARBA" id="ARBA00005064"/>
    </source>
</evidence>
<dbReference type="GO" id="GO:0006104">
    <property type="term" value="P:succinyl-CoA metabolic process"/>
    <property type="evidence" value="ECO:0007669"/>
    <property type="project" value="TreeGrafter"/>
</dbReference>
<keyword evidence="6 13" id="KW-0067">ATP-binding</keyword>
<dbReference type="GO" id="GO:0004776">
    <property type="term" value="F:succinate-CoA ligase (GDP-forming) activity"/>
    <property type="evidence" value="ECO:0007669"/>
    <property type="project" value="UniProtKB-EC"/>
</dbReference>
<dbReference type="InterPro" id="IPR034723">
    <property type="entry name" value="Succ_CoA_betaA_euk"/>
</dbReference>
<dbReference type="InterPro" id="IPR013815">
    <property type="entry name" value="ATP_grasp_subdomain_1"/>
</dbReference>
<organism evidence="15 16">
    <name type="scientific">Drosophila albomicans</name>
    <name type="common">Fruit fly</name>
    <dbReference type="NCBI Taxonomy" id="7291"/>
    <lineage>
        <taxon>Eukaryota</taxon>
        <taxon>Metazoa</taxon>
        <taxon>Ecdysozoa</taxon>
        <taxon>Arthropoda</taxon>
        <taxon>Hexapoda</taxon>
        <taxon>Insecta</taxon>
        <taxon>Pterygota</taxon>
        <taxon>Neoptera</taxon>
        <taxon>Endopterygota</taxon>
        <taxon>Diptera</taxon>
        <taxon>Brachycera</taxon>
        <taxon>Muscomorpha</taxon>
        <taxon>Ephydroidea</taxon>
        <taxon>Drosophilidae</taxon>
        <taxon>Drosophila</taxon>
    </lineage>
</organism>
<dbReference type="AlphaFoldDB" id="A0A6P8XAU5"/>
<dbReference type="FunFam" id="3.30.1490.20:FF:000004">
    <property type="entry name" value="Succinate--CoA ligase [ADP-forming] subunit beta, mitochondrial"/>
    <property type="match status" value="1"/>
</dbReference>
<proteinExistence type="inferred from homology"/>
<dbReference type="InterPro" id="IPR017866">
    <property type="entry name" value="Succ-CoA_synthase_bsu_CS"/>
</dbReference>
<evidence type="ECO:0000256" key="6">
    <source>
        <dbReference type="ARBA" id="ARBA00022840"/>
    </source>
</evidence>
<comment type="catalytic activity">
    <reaction evidence="13">
        <text>succinate + ATP + CoA = succinyl-CoA + ADP + phosphate</text>
        <dbReference type="Rhea" id="RHEA:17661"/>
        <dbReference type="ChEBI" id="CHEBI:30031"/>
        <dbReference type="ChEBI" id="CHEBI:30616"/>
        <dbReference type="ChEBI" id="CHEBI:43474"/>
        <dbReference type="ChEBI" id="CHEBI:57287"/>
        <dbReference type="ChEBI" id="CHEBI:57292"/>
        <dbReference type="ChEBI" id="CHEBI:456216"/>
        <dbReference type="EC" id="6.2.1.5"/>
    </reaction>
</comment>
<dbReference type="InterPro" id="IPR013650">
    <property type="entry name" value="ATP-grasp_succ-CoA_synth-type"/>
</dbReference>
<dbReference type="GO" id="GO:0042709">
    <property type="term" value="C:succinate-CoA ligase complex"/>
    <property type="evidence" value="ECO:0007669"/>
    <property type="project" value="TreeGrafter"/>
</dbReference>
<dbReference type="NCBIfam" id="NF001913">
    <property type="entry name" value="PRK00696.1"/>
    <property type="match status" value="1"/>
</dbReference>
<protein>
    <recommendedName>
        <fullName evidence="13">Succinate--CoA ligase [ADP-forming] subunit beta, mitochondrial</fullName>
        <ecNumber evidence="13">6.2.1.5</ecNumber>
    </recommendedName>
    <alternativeName>
        <fullName evidence="13">ATP-specific succinyl-CoA synthetase subunit beta</fullName>
        <shortName evidence="13">A-SCS</shortName>
    </alternativeName>
    <alternativeName>
        <fullName evidence="13">Succinyl-CoA synthetase beta-A chain</fullName>
        <shortName evidence="13">SCS-betaA</shortName>
    </alternativeName>
</protein>
<name>A0A6P8XAU5_DROAB</name>
<accession>A0A6P8XAU5</accession>
<dbReference type="CTD" id="41067"/>
<comment type="pathway">
    <text evidence="1 13">Carbohydrate metabolism; tricarboxylic acid cycle; succinate from succinyl-CoA (ligase route): step 1/1.</text>
</comment>
<keyword evidence="15" id="KW-1185">Reference proteome</keyword>
<dbReference type="PIRSF" id="PIRSF001554">
    <property type="entry name" value="SucCS_beta"/>
    <property type="match status" value="1"/>
</dbReference>
<comment type="function">
    <text evidence="11">GTP-specific succinyl-CoA synthetase functions in the citric acid cycle (TCA), coupling the hydrolysis of succinyl-CoA to the synthesis of GTP and thus represents the only step of substrate-level phosphorylation in the TCA. The beta subunit provides nucleotide specificity of the enzyme and binds the substrate succinate, while the binding sites for coenzyme A and phosphate are found in the alpha subunit.</text>
</comment>
<keyword evidence="5 13" id="KW-0547">Nucleotide-binding</keyword>
<feature type="binding site" evidence="13">
    <location>
        <position position="307"/>
    </location>
    <ligand>
        <name>substrate</name>
        <note>ligand shared with subunit alpha</note>
    </ligand>
</feature>
<comment type="subunit">
    <text evidence="12">Heterodimer of an alpha and a beta subunit. The beta subunit determines specificity for GTP.</text>
</comment>
<dbReference type="NCBIfam" id="TIGR01016">
    <property type="entry name" value="sucCoAbeta"/>
    <property type="match status" value="1"/>
</dbReference>
<dbReference type="FunFam" id="3.40.50.261:FF:000001">
    <property type="entry name" value="Succinate--CoA ligase [ADP-forming] subunit beta"/>
    <property type="match status" value="1"/>
</dbReference>
<evidence type="ECO:0000256" key="9">
    <source>
        <dbReference type="ARBA" id="ARBA00023128"/>
    </source>
</evidence>
<dbReference type="Gene3D" id="3.30.1490.20">
    <property type="entry name" value="ATP-grasp fold, A domain"/>
    <property type="match status" value="1"/>
</dbReference>
<dbReference type="GO" id="GO:0000287">
    <property type="term" value="F:magnesium ion binding"/>
    <property type="evidence" value="ECO:0007669"/>
    <property type="project" value="UniProtKB-UniRule"/>
</dbReference>
<dbReference type="HAMAP" id="MF_03220">
    <property type="entry name" value="Succ_CoA_betaA_euk"/>
    <property type="match status" value="1"/>
</dbReference>
<dbReference type="PROSITE" id="PS50975">
    <property type="entry name" value="ATP_GRASP"/>
    <property type="match status" value="1"/>
</dbReference>
<dbReference type="EC" id="6.2.1.5" evidence="13"/>
<keyword evidence="7 13" id="KW-0460">Magnesium</keyword>
<dbReference type="GO" id="GO:0005739">
    <property type="term" value="C:mitochondrion"/>
    <property type="evidence" value="ECO:0007669"/>
    <property type="project" value="UniProtKB-SubCell"/>
</dbReference>
<dbReference type="GO" id="GO:0005524">
    <property type="term" value="F:ATP binding"/>
    <property type="evidence" value="ECO:0007669"/>
    <property type="project" value="UniProtKB-UniRule"/>
</dbReference>
<dbReference type="Pfam" id="PF08442">
    <property type="entry name" value="ATP-grasp_2"/>
    <property type="match status" value="1"/>
</dbReference>
<evidence type="ECO:0000256" key="8">
    <source>
        <dbReference type="ARBA" id="ARBA00022946"/>
    </source>
</evidence>
<dbReference type="SUPFAM" id="SSF56059">
    <property type="entry name" value="Glutathione synthetase ATP-binding domain-like"/>
    <property type="match status" value="1"/>
</dbReference>
<feature type="binding site" evidence="13">
    <location>
        <begin position="364"/>
        <end position="366"/>
    </location>
    <ligand>
        <name>substrate</name>
        <note>ligand shared with subunit alpha</note>
    </ligand>
</feature>
<dbReference type="GO" id="GO:0004775">
    <property type="term" value="F:succinate-CoA ligase (ADP-forming) activity"/>
    <property type="evidence" value="ECO:0007669"/>
    <property type="project" value="UniProtKB-UniRule"/>
</dbReference>
<dbReference type="OrthoDB" id="1552at2759"/>
<dbReference type="Gene3D" id="3.40.50.261">
    <property type="entry name" value="Succinyl-CoA synthetase domains"/>
    <property type="match status" value="1"/>
</dbReference>
<feature type="site" description="Important for substrate specificity" evidence="13">
    <location>
        <position position="79"/>
    </location>
</feature>
<dbReference type="InterPro" id="IPR005809">
    <property type="entry name" value="Succ_CoA_ligase-like_bsu"/>
</dbReference>
<feature type="domain" description="ATP-grasp" evidence="14">
    <location>
        <begin position="46"/>
        <end position="273"/>
    </location>
</feature>
<dbReference type="PANTHER" id="PTHR11815:SF1">
    <property type="entry name" value="SUCCINATE--COA LIGASE [ADP-FORMING] SUBUNIT BETA, MITOCHONDRIAL"/>
    <property type="match status" value="1"/>
</dbReference>
<evidence type="ECO:0000256" key="5">
    <source>
        <dbReference type="ARBA" id="ARBA00022741"/>
    </source>
</evidence>
<dbReference type="SUPFAM" id="SSF52210">
    <property type="entry name" value="Succinyl-CoA synthetase domains"/>
    <property type="match status" value="1"/>
</dbReference>
<dbReference type="InterPro" id="IPR011761">
    <property type="entry name" value="ATP-grasp"/>
</dbReference>
<comment type="catalytic activity">
    <reaction evidence="10">
        <text>GTP + succinate + CoA = succinyl-CoA + GDP + phosphate</text>
        <dbReference type="Rhea" id="RHEA:22120"/>
        <dbReference type="ChEBI" id="CHEBI:30031"/>
        <dbReference type="ChEBI" id="CHEBI:37565"/>
        <dbReference type="ChEBI" id="CHEBI:43474"/>
        <dbReference type="ChEBI" id="CHEBI:57287"/>
        <dbReference type="ChEBI" id="CHEBI:57292"/>
        <dbReference type="ChEBI" id="CHEBI:58189"/>
        <dbReference type="EC" id="6.2.1.4"/>
    </reaction>
</comment>
<comment type="cofactor">
    <cofactor evidence="13">
        <name>Mg(2+)</name>
        <dbReference type="ChEBI" id="CHEBI:18420"/>
    </cofactor>
    <text evidence="13">Binds 1 Mg(2+) ion per subunit.</text>
</comment>
<dbReference type="PROSITE" id="PS01217">
    <property type="entry name" value="SUCCINYL_COA_LIG_3"/>
    <property type="match status" value="1"/>
</dbReference>
<comment type="similarity">
    <text evidence="13">Belongs to the succinate/malate CoA ligase beta subunit family. ATP-specific subunit beta subfamily.</text>
</comment>
<dbReference type="InterPro" id="IPR016102">
    <property type="entry name" value="Succinyl-CoA_synth-like"/>
</dbReference>
<evidence type="ECO:0000256" key="3">
    <source>
        <dbReference type="ARBA" id="ARBA00022598"/>
    </source>
</evidence>
<comment type="subunit">
    <text evidence="13">Heterodimer of an alpha and a beta subunit. The beta subunit determines specificity for ATP.</text>
</comment>
<dbReference type="Gene3D" id="3.30.470.20">
    <property type="entry name" value="ATP-grasp fold, B domain"/>
    <property type="match status" value="1"/>
</dbReference>
<dbReference type="Proteomes" id="UP000515160">
    <property type="component" value="Chromosome 2R"/>
</dbReference>
<evidence type="ECO:0000256" key="11">
    <source>
        <dbReference type="ARBA" id="ARBA00053833"/>
    </source>
</evidence>
<feature type="binding site" evidence="13">
    <location>
        <position position="242"/>
    </location>
    <ligand>
        <name>Mg(2+)</name>
        <dbReference type="ChEBI" id="CHEBI:18420"/>
    </ligand>
</feature>
<dbReference type="GeneID" id="117573921"/>
<dbReference type="HAMAP" id="MF_00558">
    <property type="entry name" value="Succ_CoA_beta"/>
    <property type="match status" value="1"/>
</dbReference>
<evidence type="ECO:0000256" key="12">
    <source>
        <dbReference type="ARBA" id="ARBA00063570"/>
    </source>
</evidence>
<evidence type="ECO:0000256" key="4">
    <source>
        <dbReference type="ARBA" id="ARBA00022723"/>
    </source>
</evidence>
<reference evidence="16" key="1">
    <citation type="submission" date="2025-08" db="UniProtKB">
        <authorList>
            <consortium name="RefSeq"/>
        </authorList>
    </citation>
    <scope>IDENTIFICATION</scope>
    <source>
        <strain evidence="16">15112-1751.03</strain>
        <tissue evidence="16">Whole Adult</tissue>
    </source>
</reference>
<keyword evidence="9 13" id="KW-0496">Mitochondrion</keyword>
<dbReference type="UniPathway" id="UPA00223">
    <property type="reaction ID" value="UER00999"/>
</dbReference>
<gene>
    <name evidence="16" type="primary">LOC117573921</name>
</gene>
<evidence type="ECO:0000259" key="14">
    <source>
        <dbReference type="PROSITE" id="PS50975"/>
    </source>
</evidence>
<dbReference type="RefSeq" id="XP_034113326.1">
    <property type="nucleotide sequence ID" value="XM_034257435.2"/>
</dbReference>
<evidence type="ECO:0000256" key="10">
    <source>
        <dbReference type="ARBA" id="ARBA00052879"/>
    </source>
</evidence>
<evidence type="ECO:0000256" key="13">
    <source>
        <dbReference type="HAMAP-Rule" id="MF_03220"/>
    </source>
</evidence>
<dbReference type="InterPro" id="IPR005811">
    <property type="entry name" value="SUCC_ACL_C"/>
</dbReference>
<feature type="binding site" evidence="13">
    <location>
        <position position="256"/>
    </location>
    <ligand>
        <name>Mg(2+)</name>
        <dbReference type="ChEBI" id="CHEBI:18420"/>
    </ligand>
</feature>
<dbReference type="FunFam" id="3.30.470.20:FF:000002">
    <property type="entry name" value="Succinate--CoA ligase [ADP-forming] subunit beta"/>
    <property type="match status" value="1"/>
</dbReference>
<dbReference type="PANTHER" id="PTHR11815">
    <property type="entry name" value="SUCCINYL-COA SYNTHETASE BETA CHAIN"/>
    <property type="match status" value="1"/>
</dbReference>
<comment type="function">
    <text evidence="13">ATP-specific succinyl-CoA synthetase functions in the citric acid cycle (TCA), coupling the hydrolysis of succinyl-CoA to the synthesis of ATP and thus represents the only step of substrate-level phosphorylation in the TCA. The beta subunit provides nucleotide specificity of the enzyme and binds the substrate succinate, while the binding sites for coenzyme A and phosphate are found in the alpha subunit.</text>
</comment>
<sequence length="459" mass="50142">MASFLARTGSTLIESVRPKAVAKILSYAPIGLQQTRNLNVQEHVSYTLLNESNIPTPRFAVAKNGKEAGEIATKLKTDNLVLKAQVLAGGRGKGTFKNGLKGGVRVVYNPETAEDLAGKMIDQLLITKQTGAAGRLCKKVMVAERKFPRREFYFAVMMERAFNGPVLIASKEGGVDIEEVAASSPDAIIYEPIDIASGLTKEQAARIVEKVGLNDNADEHIQMLLNMYKLFVEKDALLVEINPYAEDAMSGFFALDAKLRFDDNAEFRQKELFSMRDWTQEDPKEVEAAKYNLNYIALDGTIGCMVNGAGLAMATMDIIKLYGGEPANFLDVGGGATAEAVKAAFKIITSDKKVMCLLVNIFGGIMRCDVIAEGIIAAAKDLNLNLPIVVRLQGTKVKEARDLIRSSGLKILARDDLDKAADMAVHLAQIVKLAREMNMDVNFEIPDAQKECKDDSKKE</sequence>
<dbReference type="Pfam" id="PF00549">
    <property type="entry name" value="Ligase_CoA"/>
    <property type="match status" value="1"/>
</dbReference>
<evidence type="ECO:0000256" key="7">
    <source>
        <dbReference type="ARBA" id="ARBA00022842"/>
    </source>
</evidence>
<feature type="binding site" evidence="13">
    <location>
        <position position="83"/>
    </location>
    <ligand>
        <name>ATP</name>
        <dbReference type="ChEBI" id="CHEBI:30616"/>
    </ligand>
</feature>